<evidence type="ECO:0000256" key="1">
    <source>
        <dbReference type="SAM" id="MobiDB-lite"/>
    </source>
</evidence>
<dbReference type="Pfam" id="PF25492">
    <property type="entry name" value="DUF7911"/>
    <property type="match status" value="1"/>
</dbReference>
<keyword evidence="2" id="KW-0732">Signal</keyword>
<dbReference type="Proteomes" id="UP001175271">
    <property type="component" value="Unassembled WGS sequence"/>
</dbReference>
<reference evidence="3" key="1">
    <citation type="submission" date="2023-06" db="EMBL/GenBank/DDBJ databases">
        <title>Genomic analysis of the entomopathogenic nematode Steinernema hermaphroditum.</title>
        <authorList>
            <person name="Schwarz E.M."/>
            <person name="Heppert J.K."/>
            <person name="Baniya A."/>
            <person name="Schwartz H.T."/>
            <person name="Tan C.-H."/>
            <person name="Antoshechkin I."/>
            <person name="Sternberg P.W."/>
            <person name="Goodrich-Blair H."/>
            <person name="Dillman A.R."/>
        </authorList>
    </citation>
    <scope>NUCLEOTIDE SEQUENCE</scope>
    <source>
        <strain evidence="3">PS9179</strain>
        <tissue evidence="3">Whole animal</tissue>
    </source>
</reference>
<dbReference type="EMBL" id="JAUCMV010000005">
    <property type="protein sequence ID" value="KAK0398398.1"/>
    <property type="molecule type" value="Genomic_DNA"/>
</dbReference>
<feature type="compositionally biased region" description="Low complexity" evidence="1">
    <location>
        <begin position="402"/>
        <end position="421"/>
    </location>
</feature>
<evidence type="ECO:0000256" key="2">
    <source>
        <dbReference type="SAM" id="SignalP"/>
    </source>
</evidence>
<gene>
    <name evidence="3" type="ORF">QR680_002576</name>
</gene>
<feature type="signal peptide" evidence="2">
    <location>
        <begin position="1"/>
        <end position="20"/>
    </location>
</feature>
<feature type="compositionally biased region" description="Polar residues" evidence="1">
    <location>
        <begin position="483"/>
        <end position="492"/>
    </location>
</feature>
<sequence length="533" mass="59653">MKHPLVIWPIFLLLVHFAQGAPYCIERNFAQLSTSRNRSEGNNDFIIYGITQDCQIFFARLGDYSVFRGLSTTETITHCNPNLVKLHIRRYENGFGLLLVIKQPNNKLCTLPIEFPHLSTLSGRKVFSYTLLSTLKFATCSHTSDRSRSTLVPDLSFFDNTFSDIVYFIDETSVGPIWTLRQFQLLPSGYLKPLDIYDMKHPAFDPGKPDAYANDNMLQSDAKSLYIWNRSQDQLHSTCAFDAIFRPKTAKTKTFKVQRQRREWLNSFSVDKSLIVYAESTRTSDMHWATNIYASNLSKPGQTVCIGHTNVLLDVNVISVASLLEMKRKNFSLFGNRTLEKATTTITAKPTTSASPSTTTAKARPPKLRNKQHKVADYDYSNSIFNSELGYIINLGNLKTSEISSSSSRPSTASTAAPQSTLQTVNTESTKTPVPSFAPNATITPKPQWGTSTTTLKVDLPISESGKISPDQLQHEHHYEISATTTTEQPTSPKIDPAHDTSSKDKMVNDASPSRSVIFSLLHLVLLFTLVQI</sequence>
<proteinExistence type="predicted"/>
<dbReference type="InterPro" id="IPR057233">
    <property type="entry name" value="DUF7911"/>
</dbReference>
<accession>A0AA39H4Z4</accession>
<name>A0AA39H4Z4_9BILA</name>
<feature type="compositionally biased region" description="Polar residues" evidence="1">
    <location>
        <begin position="422"/>
        <end position="452"/>
    </location>
</feature>
<protein>
    <submittedName>
        <fullName evidence="3">Uncharacterized protein</fullName>
    </submittedName>
</protein>
<feature type="compositionally biased region" description="Basic and acidic residues" evidence="1">
    <location>
        <begin position="496"/>
        <end position="508"/>
    </location>
</feature>
<dbReference type="AlphaFoldDB" id="A0AA39H4Z4"/>
<organism evidence="3 4">
    <name type="scientific">Steinernema hermaphroditum</name>
    <dbReference type="NCBI Taxonomy" id="289476"/>
    <lineage>
        <taxon>Eukaryota</taxon>
        <taxon>Metazoa</taxon>
        <taxon>Ecdysozoa</taxon>
        <taxon>Nematoda</taxon>
        <taxon>Chromadorea</taxon>
        <taxon>Rhabditida</taxon>
        <taxon>Tylenchina</taxon>
        <taxon>Panagrolaimomorpha</taxon>
        <taxon>Strongyloidoidea</taxon>
        <taxon>Steinernematidae</taxon>
        <taxon>Steinernema</taxon>
    </lineage>
</organism>
<keyword evidence="4" id="KW-1185">Reference proteome</keyword>
<evidence type="ECO:0000313" key="3">
    <source>
        <dbReference type="EMBL" id="KAK0398398.1"/>
    </source>
</evidence>
<feature type="chain" id="PRO_5041286220" evidence="2">
    <location>
        <begin position="21"/>
        <end position="533"/>
    </location>
</feature>
<feature type="region of interest" description="Disordered" evidence="1">
    <location>
        <begin position="402"/>
        <end position="452"/>
    </location>
</feature>
<feature type="region of interest" description="Disordered" evidence="1">
    <location>
        <begin position="345"/>
        <end position="372"/>
    </location>
</feature>
<evidence type="ECO:0000313" key="4">
    <source>
        <dbReference type="Proteomes" id="UP001175271"/>
    </source>
</evidence>
<feature type="region of interest" description="Disordered" evidence="1">
    <location>
        <begin position="483"/>
        <end position="509"/>
    </location>
</feature>
<feature type="compositionally biased region" description="Low complexity" evidence="1">
    <location>
        <begin position="345"/>
        <end position="363"/>
    </location>
</feature>
<comment type="caution">
    <text evidence="3">The sequence shown here is derived from an EMBL/GenBank/DDBJ whole genome shotgun (WGS) entry which is preliminary data.</text>
</comment>